<keyword evidence="3" id="KW-1185">Reference proteome</keyword>
<evidence type="ECO:0000313" key="3">
    <source>
        <dbReference type="Proteomes" id="UP001589793"/>
    </source>
</evidence>
<feature type="transmembrane region" description="Helical" evidence="1">
    <location>
        <begin position="426"/>
        <end position="447"/>
    </location>
</feature>
<feature type="transmembrane region" description="Helical" evidence="1">
    <location>
        <begin position="66"/>
        <end position="87"/>
    </location>
</feature>
<feature type="transmembrane region" description="Helical" evidence="1">
    <location>
        <begin position="293"/>
        <end position="313"/>
    </location>
</feature>
<organism evidence="2 3">
    <name type="scientific">Brachybacterium hainanense</name>
    <dbReference type="NCBI Taxonomy" id="1541174"/>
    <lineage>
        <taxon>Bacteria</taxon>
        <taxon>Bacillati</taxon>
        <taxon>Actinomycetota</taxon>
        <taxon>Actinomycetes</taxon>
        <taxon>Micrococcales</taxon>
        <taxon>Dermabacteraceae</taxon>
        <taxon>Brachybacterium</taxon>
    </lineage>
</organism>
<evidence type="ECO:0000313" key="2">
    <source>
        <dbReference type="EMBL" id="MFC0675040.1"/>
    </source>
</evidence>
<keyword evidence="1" id="KW-0812">Transmembrane</keyword>
<feature type="transmembrane region" description="Helical" evidence="1">
    <location>
        <begin position="228"/>
        <end position="250"/>
    </location>
</feature>
<dbReference type="EMBL" id="JBHLSV010000018">
    <property type="protein sequence ID" value="MFC0675040.1"/>
    <property type="molecule type" value="Genomic_DNA"/>
</dbReference>
<reference evidence="2 3" key="1">
    <citation type="submission" date="2024-09" db="EMBL/GenBank/DDBJ databases">
        <authorList>
            <person name="Sun Q."/>
            <person name="Mori K."/>
        </authorList>
    </citation>
    <scope>NUCLEOTIDE SEQUENCE [LARGE SCALE GENOMIC DNA]</scope>
    <source>
        <strain evidence="2 3">CICC 10874</strain>
    </source>
</reference>
<proteinExistence type="predicted"/>
<feature type="transmembrane region" description="Helical" evidence="1">
    <location>
        <begin position="6"/>
        <end position="30"/>
    </location>
</feature>
<feature type="transmembrane region" description="Helical" evidence="1">
    <location>
        <begin position="319"/>
        <end position="337"/>
    </location>
</feature>
<feature type="transmembrane region" description="Helical" evidence="1">
    <location>
        <begin position="37"/>
        <end position="60"/>
    </location>
</feature>
<keyword evidence="1" id="KW-1133">Transmembrane helix</keyword>
<comment type="caution">
    <text evidence="2">The sequence shown here is derived from an EMBL/GenBank/DDBJ whole genome shotgun (WGS) entry which is preliminary data.</text>
</comment>
<feature type="transmembrane region" description="Helical" evidence="1">
    <location>
        <begin position="344"/>
        <end position="366"/>
    </location>
</feature>
<feature type="transmembrane region" description="Helical" evidence="1">
    <location>
        <begin position="196"/>
        <end position="216"/>
    </location>
</feature>
<name>A0ABV6RDH3_9MICO</name>
<gene>
    <name evidence="2" type="ORF">ACFFF6_13825</name>
</gene>
<dbReference type="RefSeq" id="WP_376981696.1">
    <property type="nucleotide sequence ID" value="NZ_JBHLSV010000018.1"/>
</dbReference>
<dbReference type="Pfam" id="PF20176">
    <property type="entry name" value="DUF6541"/>
    <property type="match status" value="1"/>
</dbReference>
<sequence length="672" mass="73274">MMLDAQTGWVVTMVATLLVVYVPGVLIIVASRMRLPFLIGFAPAMTAGAFAGLALAYHLLGVRWTLLSATCGVLLLSLAGAAVGAWVHRDERFSRLHRPGPRHGAQVSAILLLGSLLSSLVVLIPVIQHSQGLGALISSYDSLFHYNAVQTVRDNGDAYPFTALASLFDGRSTYYPVLFHQIASIIPGDAVASANALAFVSLVCMTTSTASLLWVLMPRIARDRTRAVVIAALMPSLYLFFSLPVMTLLVGLWPNALAMSVLPAVLAAVIVAARRILRAVRLPVGMRTRRGTVAVVVLSVAPCIVVFGGALYIHPSVGFSVALFAFSLWMAGSIVLLRSRRRLGIAGIVTGLLLFVTFDVGSMLYLRGMAQTPKIELTPLSVLLTILADRPRLGAVPLKTLPVIPLYLLAGMGVVWTLVRRRWEDLTVLVFSVVTFLVSLGTMIPFLPISSLANPWYQARERVIPMFTLSVLVLAVYGAAALIVLLRRRHRRTRILAAGVALLLLAVPVLDAAVGAQRIPRLARVSLQRDGYLASYITPEERDFIESSVRLIPEDAVILGVPSDGTPMYYAIGHRRVIFPHAGYPSSAEQLLIAREGDRMRTDREVCEAVQRYGDDIYVYVDRSDQRAEVIMTDLQRRVYGGLDDLDTAGMELVAQSPDSHYRLYALDLTCR</sequence>
<feature type="transmembrane region" description="Helical" evidence="1">
    <location>
        <begin position="107"/>
        <end position="127"/>
    </location>
</feature>
<feature type="transmembrane region" description="Helical" evidence="1">
    <location>
        <begin position="495"/>
        <end position="516"/>
    </location>
</feature>
<protein>
    <submittedName>
        <fullName evidence="2">DUF6541 family protein</fullName>
    </submittedName>
</protein>
<feature type="transmembrane region" description="Helical" evidence="1">
    <location>
        <begin position="256"/>
        <end position="273"/>
    </location>
</feature>
<feature type="transmembrane region" description="Helical" evidence="1">
    <location>
        <begin position="400"/>
        <end position="419"/>
    </location>
</feature>
<feature type="transmembrane region" description="Helical" evidence="1">
    <location>
        <begin position="467"/>
        <end position="486"/>
    </location>
</feature>
<dbReference type="Proteomes" id="UP001589793">
    <property type="component" value="Unassembled WGS sequence"/>
</dbReference>
<evidence type="ECO:0000256" key="1">
    <source>
        <dbReference type="SAM" id="Phobius"/>
    </source>
</evidence>
<accession>A0ABV6RDH3</accession>
<keyword evidence="1" id="KW-0472">Membrane</keyword>
<dbReference type="InterPro" id="IPR046671">
    <property type="entry name" value="DUF6541"/>
</dbReference>